<dbReference type="GO" id="GO:0046872">
    <property type="term" value="F:metal ion binding"/>
    <property type="evidence" value="ECO:0007669"/>
    <property type="project" value="UniProtKB-KW"/>
</dbReference>
<evidence type="ECO:0000256" key="5">
    <source>
        <dbReference type="ARBA" id="ARBA00022643"/>
    </source>
</evidence>
<accession>A0A971M3F6</accession>
<dbReference type="Gene3D" id="3.20.20.70">
    <property type="entry name" value="Aldolase class I"/>
    <property type="match status" value="1"/>
</dbReference>
<dbReference type="Pfam" id="PF00724">
    <property type="entry name" value="Oxidored_FMN"/>
    <property type="match status" value="1"/>
</dbReference>
<dbReference type="Proteomes" id="UP000777265">
    <property type="component" value="Unassembled WGS sequence"/>
</dbReference>
<dbReference type="GO" id="GO:0051536">
    <property type="term" value="F:iron-sulfur cluster binding"/>
    <property type="evidence" value="ECO:0007669"/>
    <property type="project" value="UniProtKB-KW"/>
</dbReference>
<evidence type="ECO:0000313" key="13">
    <source>
        <dbReference type="Proteomes" id="UP000777265"/>
    </source>
</evidence>
<feature type="domain" description="FAD/NAD(P)-binding" evidence="11">
    <location>
        <begin position="387"/>
        <end position="539"/>
    </location>
</feature>
<reference evidence="12" key="2">
    <citation type="submission" date="2020-01" db="EMBL/GenBank/DDBJ databases">
        <authorList>
            <person name="Campanaro S."/>
        </authorList>
    </citation>
    <scope>NUCLEOTIDE SEQUENCE</scope>
    <source>
        <strain evidence="12">AS06rmzACSIP_7</strain>
    </source>
</reference>
<evidence type="ECO:0000256" key="1">
    <source>
        <dbReference type="ARBA" id="ARBA00001917"/>
    </source>
</evidence>
<keyword evidence="9" id="KW-0411">Iron-sulfur</keyword>
<organism evidence="12 13">
    <name type="scientific">Syntrophorhabdus aromaticivorans</name>
    <dbReference type="NCBI Taxonomy" id="328301"/>
    <lineage>
        <taxon>Bacteria</taxon>
        <taxon>Pseudomonadati</taxon>
        <taxon>Thermodesulfobacteriota</taxon>
        <taxon>Syntrophorhabdia</taxon>
        <taxon>Syntrophorhabdales</taxon>
        <taxon>Syntrophorhabdaceae</taxon>
        <taxon>Syntrophorhabdus</taxon>
    </lineage>
</organism>
<evidence type="ECO:0000256" key="3">
    <source>
        <dbReference type="ARBA" id="ARBA00011048"/>
    </source>
</evidence>
<keyword evidence="6" id="KW-0479">Metal-binding</keyword>
<dbReference type="PANTHER" id="PTHR42917:SF2">
    <property type="entry name" value="2,4-DIENOYL-COA REDUCTASE [(2E)-ENOYL-COA-PRODUCING]"/>
    <property type="match status" value="1"/>
</dbReference>
<keyword evidence="8" id="KW-0408">Iron</keyword>
<name>A0A971M3F6_9BACT</name>
<dbReference type="InterPro" id="IPR001155">
    <property type="entry name" value="OxRdtase_FMN_N"/>
</dbReference>
<comment type="caution">
    <text evidence="12">The sequence shown here is derived from an EMBL/GenBank/DDBJ whole genome shotgun (WGS) entry which is preliminary data.</text>
</comment>
<comment type="similarity">
    <text evidence="3">In the N-terminal section; belongs to the NADH:flavin oxidoreductase/NADH oxidase family.</text>
</comment>
<dbReference type="SUPFAM" id="SSF51971">
    <property type="entry name" value="Nucleotide-binding domain"/>
    <property type="match status" value="1"/>
</dbReference>
<reference evidence="12" key="1">
    <citation type="journal article" date="2020" name="Biotechnol. Biofuels">
        <title>New insights from the biogas microbiome by comprehensive genome-resolved metagenomics of nearly 1600 species originating from multiple anaerobic digesters.</title>
        <authorList>
            <person name="Campanaro S."/>
            <person name="Treu L."/>
            <person name="Rodriguez-R L.M."/>
            <person name="Kovalovszki A."/>
            <person name="Ziels R.M."/>
            <person name="Maus I."/>
            <person name="Zhu X."/>
            <person name="Kougias P.G."/>
            <person name="Basile A."/>
            <person name="Luo G."/>
            <person name="Schluter A."/>
            <person name="Konstantinidis K.T."/>
            <person name="Angelidaki I."/>
        </authorList>
    </citation>
    <scope>NUCLEOTIDE SEQUENCE</scope>
    <source>
        <strain evidence="12">AS06rmzACSIP_7</strain>
    </source>
</reference>
<proteinExistence type="inferred from homology"/>
<dbReference type="InterPro" id="IPR013785">
    <property type="entry name" value="Aldolase_TIM"/>
</dbReference>
<feature type="non-terminal residue" evidence="12">
    <location>
        <position position="540"/>
    </location>
</feature>
<evidence type="ECO:0000256" key="2">
    <source>
        <dbReference type="ARBA" id="ARBA00001966"/>
    </source>
</evidence>
<gene>
    <name evidence="12" type="ORF">GXY80_07405</name>
</gene>
<evidence type="ECO:0000259" key="11">
    <source>
        <dbReference type="Pfam" id="PF07992"/>
    </source>
</evidence>
<dbReference type="GO" id="GO:0016491">
    <property type="term" value="F:oxidoreductase activity"/>
    <property type="evidence" value="ECO:0007669"/>
    <property type="project" value="UniProtKB-KW"/>
</dbReference>
<comment type="cofactor">
    <cofactor evidence="2">
        <name>[4Fe-4S] cluster</name>
        <dbReference type="ChEBI" id="CHEBI:49883"/>
    </cofactor>
</comment>
<dbReference type="GO" id="GO:0010181">
    <property type="term" value="F:FMN binding"/>
    <property type="evidence" value="ECO:0007669"/>
    <property type="project" value="InterPro"/>
</dbReference>
<protein>
    <submittedName>
        <fullName evidence="12">FAD-dependent oxidoreductase</fullName>
    </submittedName>
</protein>
<keyword evidence="4" id="KW-0285">Flavoprotein</keyword>
<sequence>MTKYPHIFSPGRIGSLTTKNRVKYAATETNFPFGDGFVSDKEVAYMEAQARGGAGIVTTQGAYPDPKGEGKGFRGMMAIYDDCFIPGLARIAEAIKRHGALSCLQILHCGREGGVDLGYCLMPSVVPQKLSYFKPPREITRQEIRASVEEHVRAARRAKEAGYDMIEISGIVGYLISSFISRYTNKRTDEYGGDIQDRCRLMTRILQGIKAEVGAMPVGIRLCGLELLDDRGGNTLEESVESFKLAEEAGADYVSVTIGWHESSISVITRDVPMGHWLYVAKEVKKAVNIPVMMAFRQFLPYIPEQALVDGAIDFWEACRPMIADPELPRKAAEGREDEITPCIACNVCFSRLYYHQPIMCSVRPTVGHEGDEQWGYYGFPAAAKTKKVIVVGGGPAGLQYAAVAARRGHQVTLYEQETVLGGSINLASRVDEGAIELQRPIRTLEGECRRGSVTIHTGVTVTEGLLTEQDFDVIVFATGATSKSLSFFPSCKVLTPRDVIGKGERPAYRTTILGGNGAGLAVAVFLLRNGDYDLTIIEE</sequence>
<comment type="cofactor">
    <cofactor evidence="1">
        <name>FMN</name>
        <dbReference type="ChEBI" id="CHEBI:58210"/>
    </cofactor>
</comment>
<dbReference type="PANTHER" id="PTHR42917">
    <property type="entry name" value="2,4-DIENOYL-COA REDUCTASE"/>
    <property type="match status" value="1"/>
</dbReference>
<dbReference type="SUPFAM" id="SSF51395">
    <property type="entry name" value="FMN-linked oxidoreductases"/>
    <property type="match status" value="1"/>
</dbReference>
<evidence type="ECO:0000313" key="12">
    <source>
        <dbReference type="EMBL" id="NLW35292.1"/>
    </source>
</evidence>
<dbReference type="Gene3D" id="3.40.50.720">
    <property type="entry name" value="NAD(P)-binding Rossmann-like Domain"/>
    <property type="match status" value="1"/>
</dbReference>
<evidence type="ECO:0000259" key="10">
    <source>
        <dbReference type="Pfam" id="PF00724"/>
    </source>
</evidence>
<dbReference type="InterPro" id="IPR051793">
    <property type="entry name" value="NADH:flavin_oxidoreductase"/>
</dbReference>
<evidence type="ECO:0000256" key="6">
    <source>
        <dbReference type="ARBA" id="ARBA00022723"/>
    </source>
</evidence>
<dbReference type="AlphaFoldDB" id="A0A971M3F6"/>
<evidence type="ECO:0000256" key="4">
    <source>
        <dbReference type="ARBA" id="ARBA00022630"/>
    </source>
</evidence>
<dbReference type="Pfam" id="PF07992">
    <property type="entry name" value="Pyr_redox_2"/>
    <property type="match status" value="1"/>
</dbReference>
<feature type="domain" description="NADH:flavin oxidoreductase/NADH oxidase N-terminal" evidence="10">
    <location>
        <begin position="7"/>
        <end position="339"/>
    </location>
</feature>
<evidence type="ECO:0000256" key="8">
    <source>
        <dbReference type="ARBA" id="ARBA00023004"/>
    </source>
</evidence>
<dbReference type="EMBL" id="JAAYEE010000121">
    <property type="protein sequence ID" value="NLW35292.1"/>
    <property type="molecule type" value="Genomic_DNA"/>
</dbReference>
<evidence type="ECO:0000256" key="7">
    <source>
        <dbReference type="ARBA" id="ARBA00023002"/>
    </source>
</evidence>
<keyword evidence="7" id="KW-0560">Oxidoreductase</keyword>
<dbReference type="InterPro" id="IPR023753">
    <property type="entry name" value="FAD/NAD-binding_dom"/>
</dbReference>
<dbReference type="PRINTS" id="PR00368">
    <property type="entry name" value="FADPNR"/>
</dbReference>
<dbReference type="CDD" id="cd02803">
    <property type="entry name" value="OYE_like_FMN_family"/>
    <property type="match status" value="1"/>
</dbReference>
<keyword evidence="5" id="KW-0288">FMN</keyword>
<evidence type="ECO:0000256" key="9">
    <source>
        <dbReference type="ARBA" id="ARBA00023014"/>
    </source>
</evidence>